<proteinExistence type="predicted"/>
<sequence length="708" mass="76354">MLDSFSHSVSSPHCLSQSIALSWTFPQFFCCTRAKNATHHTGLPDLPAKQCSKAEKAEDNKCLKDAQAAKERANEEGVQCLALVEIEAEEKTAAAAAANKPKAVRPCPCPRPRPWVVTKTTVGRSGIDAASHVAGNDGLLTDRLQDNASTESDPEVVSVAATQSASIPKKPVSLKEAIKEYKLNHKKKQPVNGSTAKHMFLLTESTLFFLNLALNGRASKNVAPGWPVKHWAVGVAHANSVAASSTSASTTHTPPPPSTTNTTNSITLCTSATTSLSNHSYVPVVSTNTPETTSLEIFGDNVDELDEWAATLSRSKGKVKNKEALLIIPASESDNDVQLALPPKLRITSSSIKRKADTLEAVDIVSYSKAESNSHWDADTMKLYKPAPKDIDTTMKIVEPGTLSKGMGHHTTTSTSVVIVQAPPPPQKKAKIEESCPVLVDVPAPSTKSNPPINIAASNYWAQGSSIQYDTNGYIVEVIKKRNKYSSKDLPVPSDSRWSHGVIAMIMLWCSVQPNMWSIPEEDMVTALQVIFDTVYPGIKYRVNPAGSVFVIGLQQVSEWRSGFGSTALAMMIDFFPNGVIALRSAALERAVQFIMDGTIKVEQVLTDMTESSDGKMRVVLPKVLNKATGRETSELYMFSATNWGGNTASYKESILKRGTGFTCDMIVAVQRTKSTNTCSDMSSSAGGTPANSVNPAHFSINFYCCVL</sequence>
<dbReference type="EMBL" id="KN819413">
    <property type="protein sequence ID" value="KIJ10191.1"/>
    <property type="molecule type" value="Genomic_DNA"/>
</dbReference>
<protein>
    <submittedName>
        <fullName evidence="2">Uncharacterized protein</fullName>
    </submittedName>
</protein>
<reference evidence="3" key="2">
    <citation type="submission" date="2015-01" db="EMBL/GenBank/DDBJ databases">
        <title>Evolutionary Origins and Diversification of the Mycorrhizal Mutualists.</title>
        <authorList>
            <consortium name="DOE Joint Genome Institute"/>
            <consortium name="Mycorrhizal Genomics Consortium"/>
            <person name="Kohler A."/>
            <person name="Kuo A."/>
            <person name="Nagy L.G."/>
            <person name="Floudas D."/>
            <person name="Copeland A."/>
            <person name="Barry K.W."/>
            <person name="Cichocki N."/>
            <person name="Veneault-Fourrey C."/>
            <person name="LaButti K."/>
            <person name="Lindquist E.A."/>
            <person name="Lipzen A."/>
            <person name="Lundell T."/>
            <person name="Morin E."/>
            <person name="Murat C."/>
            <person name="Riley R."/>
            <person name="Ohm R."/>
            <person name="Sun H."/>
            <person name="Tunlid A."/>
            <person name="Henrissat B."/>
            <person name="Grigoriev I.V."/>
            <person name="Hibbett D.S."/>
            <person name="Martin F."/>
        </authorList>
    </citation>
    <scope>NUCLEOTIDE SEQUENCE [LARGE SCALE GENOMIC DNA]</scope>
    <source>
        <strain evidence="3">ATCC 200175</strain>
    </source>
</reference>
<dbReference type="Proteomes" id="UP000053647">
    <property type="component" value="Unassembled WGS sequence"/>
</dbReference>
<dbReference type="AlphaFoldDB" id="A0A0C9TSQ5"/>
<feature type="region of interest" description="Disordered" evidence="1">
    <location>
        <begin position="244"/>
        <end position="264"/>
    </location>
</feature>
<name>A0A0C9TSQ5_PAXIN</name>
<evidence type="ECO:0000313" key="3">
    <source>
        <dbReference type="Proteomes" id="UP000053647"/>
    </source>
</evidence>
<dbReference type="HOGENOM" id="CLU_023634_0_0_1"/>
<evidence type="ECO:0000256" key="1">
    <source>
        <dbReference type="SAM" id="MobiDB-lite"/>
    </source>
</evidence>
<accession>A0A0C9TSQ5</accession>
<dbReference type="OrthoDB" id="2677435at2759"/>
<evidence type="ECO:0000313" key="2">
    <source>
        <dbReference type="EMBL" id="KIJ10191.1"/>
    </source>
</evidence>
<organism evidence="2 3">
    <name type="scientific">Paxillus involutus ATCC 200175</name>
    <dbReference type="NCBI Taxonomy" id="664439"/>
    <lineage>
        <taxon>Eukaryota</taxon>
        <taxon>Fungi</taxon>
        <taxon>Dikarya</taxon>
        <taxon>Basidiomycota</taxon>
        <taxon>Agaricomycotina</taxon>
        <taxon>Agaricomycetes</taxon>
        <taxon>Agaricomycetidae</taxon>
        <taxon>Boletales</taxon>
        <taxon>Paxilineae</taxon>
        <taxon>Paxillaceae</taxon>
        <taxon>Paxillus</taxon>
    </lineage>
</organism>
<keyword evidence="3" id="KW-1185">Reference proteome</keyword>
<gene>
    <name evidence="2" type="ORF">PAXINDRAFT_16761</name>
</gene>
<reference evidence="2 3" key="1">
    <citation type="submission" date="2014-06" db="EMBL/GenBank/DDBJ databases">
        <authorList>
            <consortium name="DOE Joint Genome Institute"/>
            <person name="Kuo A."/>
            <person name="Kohler A."/>
            <person name="Nagy L.G."/>
            <person name="Floudas D."/>
            <person name="Copeland A."/>
            <person name="Barry K.W."/>
            <person name="Cichocki N."/>
            <person name="Veneault-Fourrey C."/>
            <person name="LaButti K."/>
            <person name="Lindquist E.A."/>
            <person name="Lipzen A."/>
            <person name="Lundell T."/>
            <person name="Morin E."/>
            <person name="Murat C."/>
            <person name="Sun H."/>
            <person name="Tunlid A."/>
            <person name="Henrissat B."/>
            <person name="Grigoriev I.V."/>
            <person name="Hibbett D.S."/>
            <person name="Martin F."/>
            <person name="Nordberg H.P."/>
            <person name="Cantor M.N."/>
            <person name="Hua S.X."/>
        </authorList>
    </citation>
    <scope>NUCLEOTIDE SEQUENCE [LARGE SCALE GENOMIC DNA]</scope>
    <source>
        <strain evidence="2 3">ATCC 200175</strain>
    </source>
</reference>